<dbReference type="PROSITE" id="PS50919">
    <property type="entry name" value="MIR"/>
    <property type="match status" value="3"/>
</dbReference>
<feature type="domain" description="MIR" evidence="16">
    <location>
        <begin position="498"/>
        <end position="556"/>
    </location>
</feature>
<feature type="transmembrane region" description="Helical" evidence="14">
    <location>
        <begin position="734"/>
        <end position="754"/>
    </location>
</feature>
<dbReference type="Pfam" id="PF02815">
    <property type="entry name" value="MIR"/>
    <property type="match status" value="1"/>
</dbReference>
<keyword evidence="6 14" id="KW-0808">Transferase</keyword>
<evidence type="ECO:0000256" key="14">
    <source>
        <dbReference type="RuleBase" id="RU367007"/>
    </source>
</evidence>
<dbReference type="EMBL" id="LMYN01000257">
    <property type="protein sequence ID" value="KRZ98542.1"/>
    <property type="molecule type" value="Genomic_DNA"/>
</dbReference>
<name>A0A0V1PR96_9ASCO</name>
<evidence type="ECO:0000256" key="2">
    <source>
        <dbReference type="ARBA" id="ARBA00004922"/>
    </source>
</evidence>
<keyword evidence="9 14" id="KW-0256">Endoplasmic reticulum</keyword>
<gene>
    <name evidence="17" type="ORF">AC631_05696</name>
</gene>
<keyword evidence="7 14" id="KW-0812">Transmembrane</keyword>
<comment type="caution">
    <text evidence="17">The sequence shown here is derived from an EMBL/GenBank/DDBJ whole genome shotgun (WGS) entry which is preliminary data.</text>
</comment>
<feature type="transmembrane region" description="Helical" evidence="14">
    <location>
        <begin position="293"/>
        <end position="314"/>
    </location>
</feature>
<feature type="transmembrane region" description="Helical" evidence="14">
    <location>
        <begin position="177"/>
        <end position="196"/>
    </location>
</feature>
<evidence type="ECO:0000256" key="5">
    <source>
        <dbReference type="ARBA" id="ARBA00022676"/>
    </source>
</evidence>
<comment type="function">
    <text evidence="14">Transfers mannose from Dol-P-mannose to Ser or Thr residues on proteins.</text>
</comment>
<dbReference type="PANTHER" id="PTHR10050">
    <property type="entry name" value="DOLICHYL-PHOSPHATE-MANNOSE--PROTEIN MANNOSYLTRANSFERASE"/>
    <property type="match status" value="1"/>
</dbReference>
<dbReference type="Pfam" id="PF16192">
    <property type="entry name" value="PMT_4TMC"/>
    <property type="match status" value="1"/>
</dbReference>
<comment type="similarity">
    <text evidence="3 14">Belongs to the glycosyltransferase 39 family.</text>
</comment>
<evidence type="ECO:0000256" key="12">
    <source>
        <dbReference type="ARBA" id="ARBA00045085"/>
    </source>
</evidence>
<dbReference type="InterPro" id="IPR016093">
    <property type="entry name" value="MIR_motif"/>
</dbReference>
<proteinExistence type="inferred from homology"/>
<feature type="transmembrane region" description="Helical" evidence="14">
    <location>
        <begin position="65"/>
        <end position="85"/>
    </location>
</feature>
<dbReference type="Proteomes" id="UP000054251">
    <property type="component" value="Unassembled WGS sequence"/>
</dbReference>
<dbReference type="InterPro" id="IPR003342">
    <property type="entry name" value="ArnT-like_N"/>
</dbReference>
<feature type="compositionally biased region" description="Polar residues" evidence="15">
    <location>
        <begin position="10"/>
        <end position="19"/>
    </location>
</feature>
<dbReference type="GO" id="GO:0004169">
    <property type="term" value="F:dolichyl-phosphate-mannose-protein mannosyltransferase activity"/>
    <property type="evidence" value="ECO:0007669"/>
    <property type="project" value="UniProtKB-UniRule"/>
</dbReference>
<dbReference type="EC" id="2.4.1.109" evidence="4 14"/>
<dbReference type="CDD" id="cd23284">
    <property type="entry name" value="beta-trefoil_MIR_PMT2-like"/>
    <property type="match status" value="1"/>
</dbReference>
<dbReference type="SUPFAM" id="SSF82109">
    <property type="entry name" value="MIR domain"/>
    <property type="match status" value="1"/>
</dbReference>
<dbReference type="Pfam" id="PF02366">
    <property type="entry name" value="PMT"/>
    <property type="match status" value="1"/>
</dbReference>
<feature type="domain" description="MIR" evidence="16">
    <location>
        <begin position="350"/>
        <end position="404"/>
    </location>
</feature>
<evidence type="ECO:0000313" key="17">
    <source>
        <dbReference type="EMBL" id="KRZ98542.1"/>
    </source>
</evidence>
<feature type="transmembrane region" description="Helical" evidence="14">
    <location>
        <begin position="244"/>
        <end position="272"/>
    </location>
</feature>
<dbReference type="OrthoDB" id="292747at2759"/>
<sequence length="779" mass="89536">MASGPDMYATGSSRNTDYSHISRRRQDTDNDQNDLNDSELEDIINKTSSLKLNQKETNSRDLSSIFINLINPLILTALSAFVRLYKIEAANTVVWDEAHFGKFGSYYLKREFYFDVHPPLGKLLVGLSGYLADYNGEFDFESSDPFPDNCNYVLMRCFNCAFGILCTPIAYKTAVALGYSQLTVWFISLLVIFEMISLTLSKFILLDSMLLFFTVLCFYCLVNIHNLRIRNELLTSKGLRWLLFTGISIGCVCSVKWVGLFVTVLIGLYVIYDLLIRTYQLTSKRFPISLKSYLTHWLSRIITLILVPFVIYLACFKVHFAVLKKSGTGDGSISTLFQGSLEGNAIQNGPRSVAYGSLITLRSQGLSPNLLHSHPHVYPEGSHQQQITTYGYKDDNNEFLVEFDLESGLRGEFATFEPENNESYPLDKLVHDGDVIRLVHKNSGCLLHSHPIMSSILSSHYEVSCYASLDDSDVKDEWVVELQSQELSPSKDFQNEDPKELHPISTNFRLRHKVMGCYLATTGFSYPPWGFQQGEVVCKTSLFQTEKSTWWNVEDHINGKLPAPEKLYVPPPPKFWKEFILLNYGMMASNNALIPDPDKFDRLSSEWWEWPILNSGLRMCGWTSNEVKYFLIGHPFITWFSTLNLILFVGYIIVQLWRWQRQKLYFPKGVFDMQWENLIVQGVTPFVGWVLHYVPFILMGRVTYLHHYVPALYFAIFISGFMMESIIHRHANRYVSYLLYGISYLLILGVFWYLKDLALGMEGSSSKFRHLKLLSSWMV</sequence>
<feature type="domain" description="MIR" evidence="16">
    <location>
        <begin position="427"/>
        <end position="483"/>
    </location>
</feature>
<comment type="pathway">
    <text evidence="2 14">Protein modification; protein glycosylation.</text>
</comment>
<evidence type="ECO:0000256" key="9">
    <source>
        <dbReference type="ARBA" id="ARBA00022824"/>
    </source>
</evidence>
<reference evidence="17 18" key="1">
    <citation type="submission" date="2015-11" db="EMBL/GenBank/DDBJ databases">
        <title>The genome of Debaryomyces fabryi.</title>
        <authorList>
            <person name="Tafer H."/>
            <person name="Lopandic K."/>
        </authorList>
    </citation>
    <scope>NUCLEOTIDE SEQUENCE [LARGE SCALE GENOMIC DNA]</scope>
    <source>
        <strain evidence="17 18">CBS 789</strain>
    </source>
</reference>
<feature type="compositionally biased region" description="Acidic residues" evidence="15">
    <location>
        <begin position="29"/>
        <end position="38"/>
    </location>
</feature>
<organism evidence="17 18">
    <name type="scientific">Debaryomyces fabryi</name>
    <dbReference type="NCBI Taxonomy" id="58627"/>
    <lineage>
        <taxon>Eukaryota</taxon>
        <taxon>Fungi</taxon>
        <taxon>Dikarya</taxon>
        <taxon>Ascomycota</taxon>
        <taxon>Saccharomycotina</taxon>
        <taxon>Pichiomycetes</taxon>
        <taxon>Debaryomycetaceae</taxon>
        <taxon>Debaryomyces</taxon>
    </lineage>
</organism>
<dbReference type="GO" id="GO:0005789">
    <property type="term" value="C:endoplasmic reticulum membrane"/>
    <property type="evidence" value="ECO:0007669"/>
    <property type="project" value="UniProtKB-SubCell"/>
</dbReference>
<feature type="transmembrane region" description="Helical" evidence="14">
    <location>
        <begin position="203"/>
        <end position="224"/>
    </location>
</feature>
<evidence type="ECO:0000256" key="11">
    <source>
        <dbReference type="ARBA" id="ARBA00023136"/>
    </source>
</evidence>
<comment type="catalytic activity">
    <reaction evidence="13 14">
        <text>a di-trans,poly-cis-dolichyl beta-D-mannosyl phosphate + L-seryl-[protein] = 3-O-(alpha-D-mannosyl)-L-seryl-[protein] + a di-trans,poly-cis-dolichyl phosphate + H(+)</text>
        <dbReference type="Rhea" id="RHEA:17377"/>
        <dbReference type="Rhea" id="RHEA-COMP:9863"/>
        <dbReference type="Rhea" id="RHEA-COMP:13546"/>
        <dbReference type="Rhea" id="RHEA-COMP:19498"/>
        <dbReference type="Rhea" id="RHEA-COMP:19501"/>
        <dbReference type="ChEBI" id="CHEBI:15378"/>
        <dbReference type="ChEBI" id="CHEBI:29999"/>
        <dbReference type="ChEBI" id="CHEBI:57683"/>
        <dbReference type="ChEBI" id="CHEBI:58211"/>
        <dbReference type="ChEBI" id="CHEBI:137321"/>
        <dbReference type="EC" id="2.4.1.109"/>
    </reaction>
</comment>
<keyword evidence="5 14" id="KW-0328">Glycosyltransferase</keyword>
<feature type="region of interest" description="Disordered" evidence="15">
    <location>
        <begin position="1"/>
        <end position="38"/>
    </location>
</feature>
<evidence type="ECO:0000256" key="13">
    <source>
        <dbReference type="ARBA" id="ARBA00045102"/>
    </source>
</evidence>
<evidence type="ECO:0000256" key="3">
    <source>
        <dbReference type="ARBA" id="ARBA00007222"/>
    </source>
</evidence>
<accession>A0A0V1PR96</accession>
<protein>
    <recommendedName>
        <fullName evidence="4 14">Dolichyl-phosphate-mannose--protein mannosyltransferase</fullName>
        <ecNumber evidence="4 14">2.4.1.109</ecNumber>
    </recommendedName>
</protein>
<dbReference type="SMART" id="SM00472">
    <property type="entry name" value="MIR"/>
    <property type="match status" value="3"/>
</dbReference>
<feature type="transmembrane region" description="Helical" evidence="14">
    <location>
        <begin position="636"/>
        <end position="657"/>
    </location>
</feature>
<dbReference type="RefSeq" id="XP_015464645.1">
    <property type="nucleotide sequence ID" value="XM_015614525.1"/>
</dbReference>
<dbReference type="Gene3D" id="2.80.10.50">
    <property type="match status" value="1"/>
</dbReference>
<keyword evidence="11 14" id="KW-0472">Membrane</keyword>
<keyword evidence="8" id="KW-0677">Repeat</keyword>
<dbReference type="GeneID" id="26842705"/>
<dbReference type="InterPro" id="IPR036300">
    <property type="entry name" value="MIR_dom_sf"/>
</dbReference>
<feature type="transmembrane region" description="Helical" evidence="14">
    <location>
        <begin position="678"/>
        <end position="698"/>
    </location>
</feature>
<keyword evidence="10 14" id="KW-1133">Transmembrane helix</keyword>
<dbReference type="PANTHER" id="PTHR10050:SF52">
    <property type="entry name" value="DOLICHYL-PHOSPHATE-MANNOSE--PROTEIN MANNOSYLTRANSFERASE 6"/>
    <property type="match status" value="1"/>
</dbReference>
<evidence type="ECO:0000256" key="8">
    <source>
        <dbReference type="ARBA" id="ARBA00022737"/>
    </source>
</evidence>
<evidence type="ECO:0000259" key="16">
    <source>
        <dbReference type="PROSITE" id="PS50919"/>
    </source>
</evidence>
<dbReference type="InterPro" id="IPR027005">
    <property type="entry name" value="PMT-like"/>
</dbReference>
<evidence type="ECO:0000256" key="15">
    <source>
        <dbReference type="SAM" id="MobiDB-lite"/>
    </source>
</evidence>
<dbReference type="UniPathway" id="UPA00378"/>
<evidence type="ECO:0000256" key="6">
    <source>
        <dbReference type="ARBA" id="ARBA00022679"/>
    </source>
</evidence>
<evidence type="ECO:0000256" key="4">
    <source>
        <dbReference type="ARBA" id="ARBA00012839"/>
    </source>
</evidence>
<dbReference type="InterPro" id="IPR032421">
    <property type="entry name" value="PMT_4TMC"/>
</dbReference>
<comment type="catalytic activity">
    <reaction evidence="12 14">
        <text>a di-trans,poly-cis-dolichyl beta-D-mannosyl phosphate + L-threonyl-[protein] = 3-O-(alpha-D-mannosyl)-L-threonyl-[protein] + a di-trans,poly-cis-dolichyl phosphate + H(+)</text>
        <dbReference type="Rhea" id="RHEA:53396"/>
        <dbReference type="Rhea" id="RHEA-COMP:11060"/>
        <dbReference type="Rhea" id="RHEA-COMP:13547"/>
        <dbReference type="Rhea" id="RHEA-COMP:19498"/>
        <dbReference type="Rhea" id="RHEA-COMP:19501"/>
        <dbReference type="ChEBI" id="CHEBI:15378"/>
        <dbReference type="ChEBI" id="CHEBI:30013"/>
        <dbReference type="ChEBI" id="CHEBI:57683"/>
        <dbReference type="ChEBI" id="CHEBI:58211"/>
        <dbReference type="ChEBI" id="CHEBI:137323"/>
        <dbReference type="EC" id="2.4.1.109"/>
    </reaction>
</comment>
<evidence type="ECO:0000256" key="7">
    <source>
        <dbReference type="ARBA" id="ARBA00022692"/>
    </source>
</evidence>
<evidence type="ECO:0000313" key="18">
    <source>
        <dbReference type="Proteomes" id="UP000054251"/>
    </source>
</evidence>
<evidence type="ECO:0000256" key="1">
    <source>
        <dbReference type="ARBA" id="ARBA00004477"/>
    </source>
</evidence>
<evidence type="ECO:0000256" key="10">
    <source>
        <dbReference type="ARBA" id="ARBA00022989"/>
    </source>
</evidence>
<comment type="subcellular location">
    <subcellularLocation>
        <location evidence="1 14">Endoplasmic reticulum membrane</location>
        <topology evidence="1 14">Multi-pass membrane protein</topology>
    </subcellularLocation>
</comment>
<feature type="transmembrane region" description="Helical" evidence="14">
    <location>
        <begin position="704"/>
        <end position="722"/>
    </location>
</feature>
<keyword evidence="18" id="KW-1185">Reference proteome</keyword>
<dbReference type="AlphaFoldDB" id="A0A0V1PR96"/>